<dbReference type="SMART" id="SM00640">
    <property type="entry name" value="Glyco_32"/>
    <property type="match status" value="1"/>
</dbReference>
<evidence type="ECO:0000256" key="5">
    <source>
        <dbReference type="SAM" id="MobiDB-lite"/>
    </source>
</evidence>
<dbReference type="InterPro" id="IPR013189">
    <property type="entry name" value="Glyco_hydro_32_C"/>
</dbReference>
<feature type="region of interest" description="Disordered" evidence="5">
    <location>
        <begin position="380"/>
        <end position="410"/>
    </location>
</feature>
<gene>
    <name evidence="9" type="ORF">HK23_13565</name>
</gene>
<dbReference type="GO" id="GO:0004575">
    <property type="term" value="F:sucrose alpha-glucosidase activity"/>
    <property type="evidence" value="ECO:0007669"/>
    <property type="project" value="TreeGrafter"/>
</dbReference>
<keyword evidence="2 4" id="KW-0378">Hydrolase</keyword>
<keyword evidence="3 4" id="KW-0326">Glycosidase</keyword>
<name>A0A1Y3G786_9PROT</name>
<organism evidence="9 10">
    <name type="scientific">Acetobacter malorum</name>
    <dbReference type="NCBI Taxonomy" id="178901"/>
    <lineage>
        <taxon>Bacteria</taxon>
        <taxon>Pseudomonadati</taxon>
        <taxon>Pseudomonadota</taxon>
        <taxon>Alphaproteobacteria</taxon>
        <taxon>Acetobacterales</taxon>
        <taxon>Acetobacteraceae</taxon>
        <taxon>Acetobacter</taxon>
    </lineage>
</organism>
<dbReference type="SUPFAM" id="SSF75005">
    <property type="entry name" value="Arabinanase/levansucrase/invertase"/>
    <property type="match status" value="1"/>
</dbReference>
<accession>A0A1Y3G786</accession>
<protein>
    <submittedName>
        <fullName evidence="9">Levanase</fullName>
    </submittedName>
</protein>
<dbReference type="OrthoDB" id="9801455at2"/>
<dbReference type="Pfam" id="PF00251">
    <property type="entry name" value="Glyco_hydro_32N"/>
    <property type="match status" value="1"/>
</dbReference>
<dbReference type="Pfam" id="PF08244">
    <property type="entry name" value="Glyco_hydro_32C"/>
    <property type="match status" value="1"/>
</dbReference>
<dbReference type="InterPro" id="IPR001362">
    <property type="entry name" value="Glyco_hydro_32"/>
</dbReference>
<dbReference type="AlphaFoldDB" id="A0A1Y3G786"/>
<evidence type="ECO:0000259" key="7">
    <source>
        <dbReference type="Pfam" id="PF00251"/>
    </source>
</evidence>
<feature type="signal peptide" evidence="6">
    <location>
        <begin position="1"/>
        <end position="29"/>
    </location>
</feature>
<proteinExistence type="inferred from homology"/>
<dbReference type="SUPFAM" id="SSF49899">
    <property type="entry name" value="Concanavalin A-like lectins/glucanases"/>
    <property type="match status" value="1"/>
</dbReference>
<dbReference type="PANTHER" id="PTHR42800">
    <property type="entry name" value="EXOINULINASE INUD (AFU_ORTHOLOGUE AFUA_5G00480)"/>
    <property type="match status" value="1"/>
</dbReference>
<dbReference type="Gene3D" id="2.60.120.560">
    <property type="entry name" value="Exo-inulinase, domain 1"/>
    <property type="match status" value="1"/>
</dbReference>
<sequence length="562" mass="61101">MLTRRRTAGLFAAATQSILSLFAAKPAAAAAPTEGGSPLRRGKTEPEASHPEPADRPGGITATPSPTLSDAEYRPAIHFSPRIGFMNDPNGLVHDGKQWHLYYQFDPFAPYAGRVHWGHATSPDLYHWQDQPVAIDQTAAGEAFSGSAVLDTHNTSGLFPAGTGGIVALYTRAAPDRQSQYLAWSTDGGISFTEYAQNPVLDLQLSSFRDPQVFFHAPTQRWIMCVALSRAHQIAFFGSTNLLQWTELSRFGPSGITGVDYECPNLVEVPIDGGKTAWVLFVSINPGAPQGGSATQYFVGTFDGIRFVPESDTTEFVDFAKDFYALQFFTNVPSGNPVSIGWLNNWQYCQETPANSWRGVMSLPRRVSLAPDTTQRLKLIQQPEDLAPLRGTASDATPPSRMDAGSSWETPLPASAAHEVRISVEIDAQPAGLPPGDKGRSGRFVLNFLNSNEETLSIGFDAFTAQLWLDRGKLKGFSHPFFTNSFSAALTPDQRKITLHIVLDKCSVEVFVNNGQQTGSALLFPATPLDRLRLSATGAGATLSHFELFPLKQTVRAEEGQI</sequence>
<dbReference type="GO" id="GO:0005737">
    <property type="term" value="C:cytoplasm"/>
    <property type="evidence" value="ECO:0007669"/>
    <property type="project" value="TreeGrafter"/>
</dbReference>
<dbReference type="Gene3D" id="2.115.10.20">
    <property type="entry name" value="Glycosyl hydrolase domain, family 43"/>
    <property type="match status" value="1"/>
</dbReference>
<dbReference type="InterPro" id="IPR023296">
    <property type="entry name" value="Glyco_hydro_beta-prop_sf"/>
</dbReference>
<feature type="chain" id="PRO_5012372988" evidence="6">
    <location>
        <begin position="30"/>
        <end position="562"/>
    </location>
</feature>
<evidence type="ECO:0000313" key="10">
    <source>
        <dbReference type="Proteomes" id="UP000242683"/>
    </source>
</evidence>
<dbReference type="RefSeq" id="WP_086652998.1">
    <property type="nucleotide sequence ID" value="NZ_JOPG01000008.1"/>
</dbReference>
<dbReference type="InterPro" id="IPR013320">
    <property type="entry name" value="ConA-like_dom_sf"/>
</dbReference>
<dbReference type="InterPro" id="IPR013148">
    <property type="entry name" value="Glyco_hydro_32_N"/>
</dbReference>
<keyword evidence="6" id="KW-0732">Signal</keyword>
<evidence type="ECO:0000313" key="9">
    <source>
        <dbReference type="EMBL" id="OUJ06704.1"/>
    </source>
</evidence>
<feature type="compositionally biased region" description="Basic and acidic residues" evidence="5">
    <location>
        <begin position="42"/>
        <end position="55"/>
    </location>
</feature>
<dbReference type="Proteomes" id="UP000242683">
    <property type="component" value="Unassembled WGS sequence"/>
</dbReference>
<dbReference type="InterPro" id="IPR018053">
    <property type="entry name" value="Glyco_hydro_32_AS"/>
</dbReference>
<dbReference type="CDD" id="cd18622">
    <property type="entry name" value="GH32_Inu-like"/>
    <property type="match status" value="1"/>
</dbReference>
<evidence type="ECO:0000256" key="3">
    <source>
        <dbReference type="ARBA" id="ARBA00023295"/>
    </source>
</evidence>
<evidence type="ECO:0000256" key="6">
    <source>
        <dbReference type="SAM" id="SignalP"/>
    </source>
</evidence>
<comment type="caution">
    <text evidence="9">The sequence shown here is derived from an EMBL/GenBank/DDBJ whole genome shotgun (WGS) entry which is preliminary data.</text>
</comment>
<dbReference type="PROSITE" id="PS00609">
    <property type="entry name" value="GLYCOSYL_HYDROL_F32"/>
    <property type="match status" value="1"/>
</dbReference>
<reference evidence="10" key="1">
    <citation type="submission" date="2014-06" db="EMBL/GenBank/DDBJ databases">
        <authorList>
            <person name="Winans N.J."/>
            <person name="Newell P.D."/>
            <person name="Douglas A.E."/>
        </authorList>
    </citation>
    <scope>NUCLEOTIDE SEQUENCE [LARGE SCALE GENOMIC DNA]</scope>
    <source>
        <strain evidence="10">DsW_057</strain>
    </source>
</reference>
<feature type="domain" description="Glycosyl hydrolase family 32 C-terminal" evidence="8">
    <location>
        <begin position="414"/>
        <end position="548"/>
    </location>
</feature>
<feature type="region of interest" description="Disordered" evidence="5">
    <location>
        <begin position="30"/>
        <end position="69"/>
    </location>
</feature>
<evidence type="ECO:0000259" key="8">
    <source>
        <dbReference type="Pfam" id="PF08244"/>
    </source>
</evidence>
<evidence type="ECO:0000256" key="4">
    <source>
        <dbReference type="RuleBase" id="RU362110"/>
    </source>
</evidence>
<feature type="domain" description="Glycosyl hydrolase family 32 N-terminal" evidence="7">
    <location>
        <begin position="78"/>
        <end position="383"/>
    </location>
</feature>
<dbReference type="GO" id="GO:0005987">
    <property type="term" value="P:sucrose catabolic process"/>
    <property type="evidence" value="ECO:0007669"/>
    <property type="project" value="TreeGrafter"/>
</dbReference>
<evidence type="ECO:0000256" key="2">
    <source>
        <dbReference type="ARBA" id="ARBA00022801"/>
    </source>
</evidence>
<dbReference type="FunFam" id="2.115.10.20:FF:000002">
    <property type="entry name" value="Invertase 2"/>
    <property type="match status" value="1"/>
</dbReference>
<comment type="similarity">
    <text evidence="1 4">Belongs to the glycosyl hydrolase 32 family.</text>
</comment>
<evidence type="ECO:0000256" key="1">
    <source>
        <dbReference type="ARBA" id="ARBA00009902"/>
    </source>
</evidence>
<dbReference type="PANTHER" id="PTHR42800:SF2">
    <property type="entry name" value="INVERTASE-RELATED"/>
    <property type="match status" value="1"/>
</dbReference>
<dbReference type="EMBL" id="JOPG01000008">
    <property type="protein sequence ID" value="OUJ06704.1"/>
    <property type="molecule type" value="Genomic_DNA"/>
</dbReference>